<reference evidence="1 2" key="1">
    <citation type="submission" date="2009-11" db="EMBL/GenBank/DDBJ databases">
        <authorList>
            <person name="Weinstock G."/>
            <person name="Sodergren E."/>
            <person name="Clifton S."/>
            <person name="Fulton L."/>
            <person name="Fulton B."/>
            <person name="Courtney L."/>
            <person name="Fronick C."/>
            <person name="Harrison M."/>
            <person name="Strong C."/>
            <person name="Farmer C."/>
            <person name="Delahaunty K."/>
            <person name="Markovic C."/>
            <person name="Hall O."/>
            <person name="Minx P."/>
            <person name="Tomlinson C."/>
            <person name="Mitreva M."/>
            <person name="Nelson J."/>
            <person name="Hou S."/>
            <person name="Wollam A."/>
            <person name="Pepin K.H."/>
            <person name="Johnson M."/>
            <person name="Bhonagiri V."/>
            <person name="Nash W.E."/>
            <person name="Warren W."/>
            <person name="Chinwalla A."/>
            <person name="Mardis E.R."/>
            <person name="Wilson R.K."/>
        </authorList>
    </citation>
    <scope>NUCLEOTIDE SEQUENCE [LARGE SCALE GENOMIC DNA]</scope>
    <source>
        <strain evidence="1 2">F0302</strain>
    </source>
</reference>
<dbReference type="AlphaFoldDB" id="D1QT95"/>
<evidence type="ECO:0000313" key="2">
    <source>
        <dbReference type="Proteomes" id="UP000004079"/>
    </source>
</evidence>
<dbReference type="STRING" id="649760.HMPREF0971_02224"/>
<name>D1QT95_9BACT</name>
<sequence length="43" mass="4836">MIFGILPITTVGNKNDKPNKAVIDMIQYLQPLVVLSFSIQLDF</sequence>
<gene>
    <name evidence="1" type="ORF">HMPREF0971_02224</name>
</gene>
<dbReference type="EMBL" id="ACUZ02000037">
    <property type="protein sequence ID" value="EFB31376.1"/>
    <property type="molecule type" value="Genomic_DNA"/>
</dbReference>
<accession>D1QT95</accession>
<proteinExistence type="predicted"/>
<comment type="caution">
    <text evidence="1">The sequence shown here is derived from an EMBL/GenBank/DDBJ whole genome shotgun (WGS) entry which is preliminary data.</text>
</comment>
<dbReference type="HOGENOM" id="CLU_3237754_0_0_10"/>
<organism evidence="1 2">
    <name type="scientific">Segatella oris F0302</name>
    <dbReference type="NCBI Taxonomy" id="649760"/>
    <lineage>
        <taxon>Bacteria</taxon>
        <taxon>Pseudomonadati</taxon>
        <taxon>Bacteroidota</taxon>
        <taxon>Bacteroidia</taxon>
        <taxon>Bacteroidales</taxon>
        <taxon>Prevotellaceae</taxon>
        <taxon>Segatella</taxon>
    </lineage>
</organism>
<dbReference type="Proteomes" id="UP000004079">
    <property type="component" value="Unassembled WGS sequence"/>
</dbReference>
<evidence type="ECO:0000313" key="1">
    <source>
        <dbReference type="EMBL" id="EFB31376.1"/>
    </source>
</evidence>
<protein>
    <submittedName>
        <fullName evidence="1">Uncharacterized protein</fullName>
    </submittedName>
</protein>